<accession>A0A9J6P6W2</accession>
<reference evidence="1" key="2">
    <citation type="submission" date="2021-04" db="EMBL/GenBank/DDBJ databases">
        <authorList>
            <person name="Dong X."/>
        </authorList>
    </citation>
    <scope>NUCLEOTIDE SEQUENCE</scope>
    <source>
        <strain evidence="1">ZWT</strain>
    </source>
</reference>
<comment type="caution">
    <text evidence="1">The sequence shown here is derived from an EMBL/GenBank/DDBJ whole genome shotgun (WGS) entry which is preliminary data.</text>
</comment>
<dbReference type="Pfam" id="PF05159">
    <property type="entry name" value="Capsule_synth"/>
    <property type="match status" value="1"/>
</dbReference>
<dbReference type="RefSeq" id="WP_250861659.1">
    <property type="nucleotide sequence ID" value="NZ_JAGSOJ010000006.1"/>
</dbReference>
<sequence length="570" mass="66905">MVELIYRENKKIIKIDGIEKFIYEELGYIDIREICGQFLREIEKQSFMNMRLEDIFIYENIPLYIFMRPAFSVWLSSKIELIYILKYLNDKYEDILIKTDNEELKEINNEFFNLELIMVEKENDNSKIKKKSKNVFGYFKRLCKGIGSAVSFLLCKKERMVMYSMASTIAESKKGGVYRDYLYGDLQKELESKYSIMNIQLLQSEKELYKSGKAAYKVVPLELFILYKKIFMKNPKEYNKIKRNLDVIDNIEFIFEGFDLKGMVKGFMKNRGESICKSYLKEIILFQRFFKKFGVKKCIAIDEGDRGRCLISAGNLVDINTYAIQHGIIVRNSHSYHLTTENKKVIPKTTFLWGENYKKLLSEMTDVYGENNLSVVGNIRSDELRKSIIEKKIEDKSEERIKILFLSQYMDDLVYMAGNILFDGLKRLKRDYELVIKLHPGDNKYREYYEEEIKKKNINGKIVKDKDLYEMINECHCVVSVHSTAVLEAALLKKPSICLRLPKYDDVCKFVEDGISKGARNGDELIALIMKFEEEFGKDYHDKMANYIKNAFFVGNDKSSKMISAEIEKI</sequence>
<evidence type="ECO:0000313" key="1">
    <source>
        <dbReference type="EMBL" id="MCM1992495.1"/>
    </source>
</evidence>
<proteinExistence type="predicted"/>
<dbReference type="InterPro" id="IPR007833">
    <property type="entry name" value="Capsule_polysaccharide_synth"/>
</dbReference>
<name>A0A9J6P6W2_9CLOT</name>
<dbReference type="Proteomes" id="UP001056429">
    <property type="component" value="Unassembled WGS sequence"/>
</dbReference>
<evidence type="ECO:0000313" key="2">
    <source>
        <dbReference type="Proteomes" id="UP001056429"/>
    </source>
</evidence>
<dbReference type="Gene3D" id="3.40.50.12580">
    <property type="match status" value="1"/>
</dbReference>
<dbReference type="InterPro" id="IPR043148">
    <property type="entry name" value="TagF_C"/>
</dbReference>
<keyword evidence="2" id="KW-1185">Reference proteome</keyword>
<protein>
    <submittedName>
        <fullName evidence="1">Uncharacterized protein</fullName>
    </submittedName>
</protein>
<dbReference type="EMBL" id="JAGSOJ010000006">
    <property type="protein sequence ID" value="MCM1992495.1"/>
    <property type="molecule type" value="Genomic_DNA"/>
</dbReference>
<organism evidence="1 2">
    <name type="scientific">Oceanirhabdus seepicola</name>
    <dbReference type="NCBI Taxonomy" id="2828781"/>
    <lineage>
        <taxon>Bacteria</taxon>
        <taxon>Bacillati</taxon>
        <taxon>Bacillota</taxon>
        <taxon>Clostridia</taxon>
        <taxon>Eubacteriales</taxon>
        <taxon>Clostridiaceae</taxon>
        <taxon>Oceanirhabdus</taxon>
    </lineage>
</organism>
<dbReference type="GO" id="GO:0000271">
    <property type="term" value="P:polysaccharide biosynthetic process"/>
    <property type="evidence" value="ECO:0007669"/>
    <property type="project" value="InterPro"/>
</dbReference>
<dbReference type="SUPFAM" id="SSF53756">
    <property type="entry name" value="UDP-Glycosyltransferase/glycogen phosphorylase"/>
    <property type="match status" value="1"/>
</dbReference>
<gene>
    <name evidence="1" type="ORF">KDK92_22505</name>
</gene>
<dbReference type="GO" id="GO:0015774">
    <property type="term" value="P:polysaccharide transport"/>
    <property type="evidence" value="ECO:0007669"/>
    <property type="project" value="InterPro"/>
</dbReference>
<reference evidence="1" key="1">
    <citation type="journal article" date="2021" name="mSystems">
        <title>Bacteria and Archaea Synergistically Convert Glycine Betaine to Biogenic Methane in the Formosa Cold Seep of the South China Sea.</title>
        <authorList>
            <person name="Li L."/>
            <person name="Zhang W."/>
            <person name="Zhang S."/>
            <person name="Song L."/>
            <person name="Sun Q."/>
            <person name="Zhang H."/>
            <person name="Xiang H."/>
            <person name="Dong X."/>
        </authorList>
    </citation>
    <scope>NUCLEOTIDE SEQUENCE</scope>
    <source>
        <strain evidence="1">ZWT</strain>
    </source>
</reference>
<dbReference type="AlphaFoldDB" id="A0A9J6P6W2"/>